<dbReference type="EMBL" id="MH745228">
    <property type="protein sequence ID" value="QHQ73262.1"/>
    <property type="molecule type" value="Genomic_DNA"/>
</dbReference>
<dbReference type="GeneID" id="44139385"/>
<dbReference type="Gene3D" id="3.40.50.620">
    <property type="entry name" value="HUPs"/>
    <property type="match status" value="1"/>
</dbReference>
<protein>
    <recommendedName>
        <fullName evidence="1">tRNA(Ile)-lysidine/2-thiocytidine synthase N-terminal domain-containing protein</fullName>
    </recommendedName>
</protein>
<name>A0A6B9VY84_9CHLO</name>
<keyword evidence="2" id="KW-0934">Plastid</keyword>
<dbReference type="Pfam" id="PF01171">
    <property type="entry name" value="ATP_bind_3"/>
    <property type="match status" value="1"/>
</dbReference>
<dbReference type="SUPFAM" id="SSF52402">
    <property type="entry name" value="Adenine nucleotide alpha hydrolases-like"/>
    <property type="match status" value="1"/>
</dbReference>
<keyword evidence="2" id="KW-0150">Chloroplast</keyword>
<dbReference type="AlphaFoldDB" id="A0A6B9VY84"/>
<dbReference type="InterPro" id="IPR014729">
    <property type="entry name" value="Rossmann-like_a/b/a_fold"/>
</dbReference>
<organism evidence="2">
    <name type="scientific">Caulerpa ashmeadii</name>
    <dbReference type="NCBI Taxonomy" id="177078"/>
    <lineage>
        <taxon>Eukaryota</taxon>
        <taxon>Viridiplantae</taxon>
        <taxon>Chlorophyta</taxon>
        <taxon>core chlorophytes</taxon>
        <taxon>Ulvophyceae</taxon>
        <taxon>TCBD clade</taxon>
        <taxon>Bryopsidales</taxon>
        <taxon>Halimedineae</taxon>
        <taxon>Caulerpaceae</taxon>
        <taxon>Caulerpa</taxon>
    </lineage>
</organism>
<evidence type="ECO:0000259" key="1">
    <source>
        <dbReference type="Pfam" id="PF01171"/>
    </source>
</evidence>
<gene>
    <name evidence="2" type="primary">tilS(ORF12)</name>
</gene>
<reference evidence="2" key="1">
    <citation type="journal article" date="2019" name="BMC Genomics">
        <title>Promising prospects of nanopore sequencing for algal hologenomics and structural variation discovery.</title>
        <authorList>
            <person name="Sauvage T."/>
            <person name="Schmidt W.E."/>
            <person name="Yoon H.S."/>
            <person name="Paul V.J."/>
            <person name="Fredericq S."/>
        </authorList>
    </citation>
    <scope>NUCLEOTIDE SEQUENCE</scope>
</reference>
<geneLocation type="chloroplast" evidence="2"/>
<dbReference type="RefSeq" id="YP_009729350.1">
    <property type="nucleotide sequence ID" value="NC_045914.1"/>
</dbReference>
<accession>A0A6B9VY84</accession>
<evidence type="ECO:0000313" key="2">
    <source>
        <dbReference type="EMBL" id="QHQ73262.1"/>
    </source>
</evidence>
<proteinExistence type="predicted"/>
<dbReference type="InterPro" id="IPR011063">
    <property type="entry name" value="TilS/TtcA_N"/>
</dbReference>
<sequence>MTPQRHFIVRVYFHSKRKNKVIKLYRPLLHISRFEFAKFCEFWNLPILPDWTNIQFYYKRNRLRLQFLPYIQFFFNTNLLKKILKIQKIIAMENKYFHILIKKLFPWGIQCFFYFPKILQYRIVHNFLILFKRKISFNEIYMILCKIKK</sequence>
<feature type="domain" description="tRNA(Ile)-lysidine/2-thiocytidine synthase N-terminal" evidence="1">
    <location>
        <begin position="13"/>
        <end position="64"/>
    </location>
</feature>